<dbReference type="EMBL" id="JBBPCB010000006">
    <property type="protein sequence ID" value="MEK8180757.1"/>
    <property type="molecule type" value="Genomic_DNA"/>
</dbReference>
<keyword evidence="1" id="KW-0812">Transmembrane</keyword>
<evidence type="ECO:0000259" key="2">
    <source>
        <dbReference type="Pfam" id="PF07766"/>
    </source>
</evidence>
<sequence length="398" mass="45762">MINPSVHGWIDKFFAEQNQLEHSFPSNETDFYTRTRTTGFIFGHVVGFDASIAIATKDRLPQELSKIGMLNTLYQMYRLITQKNEAEDFITEAVSFYYSMIPKGFNPLKKMLESSSNSSKLEKIIHDRVQTNEDLFSKNFSHVITNALLFIDVLAFKQHLEKGNVPEKYSNKIEDIVISIISLSLKTKTGISQHDDLLAKLFESSVRYNKFATTTSTSIEHLDLSYLSNNLEKYYAIDLAGISLWSDEKVENEERYFLFKLGETIAIPDAFILESIAFINAFIVRYKKEIPYFNFSNPVKHFYDQTTESVVVLINRNKSRLLKEISQSKELMQLLAKSTHKDLDKEEKKKIKKQILDICKTIPSLTIFLLPGGGLLLPILIKFIPKMMPSAFNENIED</sequence>
<feature type="transmembrane region" description="Helical" evidence="1">
    <location>
        <begin position="362"/>
        <end position="381"/>
    </location>
</feature>
<proteinExistence type="predicted"/>
<protein>
    <submittedName>
        <fullName evidence="3">LETM1-related biofilm-associated protein</fullName>
    </submittedName>
</protein>
<evidence type="ECO:0000313" key="4">
    <source>
        <dbReference type="Proteomes" id="UP001491349"/>
    </source>
</evidence>
<evidence type="ECO:0000313" key="3">
    <source>
        <dbReference type="EMBL" id="MEK8180757.1"/>
    </source>
</evidence>
<dbReference type="InterPro" id="IPR033122">
    <property type="entry name" value="LETM1-like_RBD"/>
</dbReference>
<dbReference type="Proteomes" id="UP001491349">
    <property type="component" value="Unassembled WGS sequence"/>
</dbReference>
<dbReference type="Pfam" id="PF07766">
    <property type="entry name" value="LETM1_RBD"/>
    <property type="match status" value="1"/>
</dbReference>
<feature type="domain" description="Letm1 RBD" evidence="2">
    <location>
        <begin position="343"/>
        <end position="395"/>
    </location>
</feature>
<keyword evidence="4" id="KW-1185">Reference proteome</keyword>
<accession>A0ABU9E4D5</accession>
<dbReference type="NCBIfam" id="NF040639">
    <property type="entry name" value="LETM1_rel_film"/>
    <property type="match status" value="1"/>
</dbReference>
<reference evidence="3 4" key="1">
    <citation type="submission" date="2024-04" db="EMBL/GenBank/DDBJ databases">
        <title>draft genome sequnece of Flavobacterium buctense JCM 30750.</title>
        <authorList>
            <person name="Kim D.-U."/>
        </authorList>
    </citation>
    <scope>NUCLEOTIDE SEQUENCE [LARGE SCALE GENOMIC DNA]</scope>
    <source>
        <strain evidence="3 4">JCM 30750</strain>
    </source>
</reference>
<organism evidence="3 4">
    <name type="scientific">Flavobacterium buctense</name>
    <dbReference type="NCBI Taxonomy" id="1648146"/>
    <lineage>
        <taxon>Bacteria</taxon>
        <taxon>Pseudomonadati</taxon>
        <taxon>Bacteroidota</taxon>
        <taxon>Flavobacteriia</taxon>
        <taxon>Flavobacteriales</taxon>
        <taxon>Flavobacteriaceae</taxon>
        <taxon>Flavobacterium</taxon>
    </lineage>
</organism>
<evidence type="ECO:0000256" key="1">
    <source>
        <dbReference type="SAM" id="Phobius"/>
    </source>
</evidence>
<name>A0ABU9E4D5_9FLAO</name>
<keyword evidence="1" id="KW-0472">Membrane</keyword>
<gene>
    <name evidence="3" type="ORF">WMW71_10440</name>
</gene>
<comment type="caution">
    <text evidence="3">The sequence shown here is derived from an EMBL/GenBank/DDBJ whole genome shotgun (WGS) entry which is preliminary data.</text>
</comment>
<dbReference type="RefSeq" id="WP_187660868.1">
    <property type="nucleotide sequence ID" value="NZ_JACTAB010000006.1"/>
</dbReference>
<keyword evidence="1" id="KW-1133">Transmembrane helix</keyword>